<dbReference type="FunFam" id="3.60.15.10:FF:000041">
    <property type="entry name" value="Metallo-beta-lactamase domain protein"/>
    <property type="match status" value="1"/>
</dbReference>
<gene>
    <name evidence="7" type="ORF">EURHEDRAFT_473094</name>
</gene>
<comment type="similarity">
    <text evidence="2">Belongs to the metallo-beta-lactamase superfamily.</text>
</comment>
<dbReference type="GO" id="GO:0016787">
    <property type="term" value="F:hydrolase activity"/>
    <property type="evidence" value="ECO:0007669"/>
    <property type="project" value="UniProtKB-KW"/>
</dbReference>
<dbReference type="Gene3D" id="3.60.15.10">
    <property type="entry name" value="Ribonuclease Z/Hydroxyacylglutathione hydrolase-like"/>
    <property type="match status" value="1"/>
</dbReference>
<dbReference type="Gene3D" id="1.10.10.10">
    <property type="entry name" value="Winged helix-like DNA-binding domain superfamily/Winged helix DNA-binding domain"/>
    <property type="match status" value="1"/>
</dbReference>
<keyword evidence="5" id="KW-0862">Zinc</keyword>
<dbReference type="InterPro" id="IPR001279">
    <property type="entry name" value="Metallo-B-lactamas"/>
</dbReference>
<sequence length="308" mass="34312">MSQKINDTFDECFWGEYLESQGSRLPPLPDVERITPRVVRVLAGNPGGFQLQGTNTYLVGSGREKILIDTGQGLPVWIDHITRVISENNLKIMAALITHWHGDHTGGVPDLLVHFPHLSSAIYKNQPDRGQQDILDGQIFQVEGATVRALHTPGHAVDHMCFVLEEEQAIFTGDNVLGHGFTVVEDLGVYTNSLGIMYNQGCQIGYPAHGVLITNMPLKMAEYRDQRLRRERQVISALQESRQKSTGRGSITVQEVVRSVHGTVPEEVSKKALEPFMQEVLLKLAGDRKVAFELQGGVKRWFIVGNRV</sequence>
<dbReference type="AlphaFoldDB" id="A0A017SPR5"/>
<keyword evidence="3" id="KW-0479">Metal-binding</keyword>
<dbReference type="GO" id="GO:0046872">
    <property type="term" value="F:metal ion binding"/>
    <property type="evidence" value="ECO:0007669"/>
    <property type="project" value="UniProtKB-KW"/>
</dbReference>
<dbReference type="InterPro" id="IPR050662">
    <property type="entry name" value="Sec-metab_biosynth-thioest"/>
</dbReference>
<dbReference type="InterPro" id="IPR047921">
    <property type="entry name" value="LACTB2-like_MBL-fold"/>
</dbReference>
<evidence type="ECO:0000256" key="5">
    <source>
        <dbReference type="ARBA" id="ARBA00022833"/>
    </source>
</evidence>
<dbReference type="InterPro" id="IPR036388">
    <property type="entry name" value="WH-like_DNA-bd_sf"/>
</dbReference>
<name>A0A017SPR5_ASPRC</name>
<accession>A0A017SPR5</accession>
<keyword evidence="4" id="KW-0378">Hydrolase</keyword>
<comment type="cofactor">
    <cofactor evidence="1">
        <name>Zn(2+)</name>
        <dbReference type="ChEBI" id="CHEBI:29105"/>
    </cofactor>
</comment>
<dbReference type="RefSeq" id="XP_040641948.1">
    <property type="nucleotide sequence ID" value="XM_040785361.1"/>
</dbReference>
<protein>
    <submittedName>
        <fullName evidence="7">Putative metallo-beta-lactamase domain protein</fullName>
    </submittedName>
</protein>
<dbReference type="Proteomes" id="UP000019804">
    <property type="component" value="Unassembled WGS sequence"/>
</dbReference>
<dbReference type="EMBL" id="KK088414">
    <property type="protein sequence ID" value="EYE98260.1"/>
    <property type="molecule type" value="Genomic_DNA"/>
</dbReference>
<dbReference type="Pfam" id="PF00753">
    <property type="entry name" value="Lactamase_B"/>
    <property type="match status" value="1"/>
</dbReference>
<reference evidence="8" key="1">
    <citation type="journal article" date="2014" name="Nat. Commun.">
        <title>Genomic adaptations of the halophilic Dead Sea filamentous fungus Eurotium rubrum.</title>
        <authorList>
            <person name="Kis-Papo T."/>
            <person name="Weig A.R."/>
            <person name="Riley R."/>
            <person name="Persoh D."/>
            <person name="Salamov A."/>
            <person name="Sun H."/>
            <person name="Lipzen A."/>
            <person name="Wasser S.P."/>
            <person name="Rambold G."/>
            <person name="Grigoriev I.V."/>
            <person name="Nevo E."/>
        </authorList>
    </citation>
    <scope>NUCLEOTIDE SEQUENCE [LARGE SCALE GENOMIC DNA]</scope>
    <source>
        <strain evidence="8">CBS 135680</strain>
    </source>
</reference>
<dbReference type="PANTHER" id="PTHR23131">
    <property type="entry name" value="ENDORIBONUCLEASE LACTB2"/>
    <property type="match status" value="1"/>
</dbReference>
<evidence type="ECO:0000256" key="3">
    <source>
        <dbReference type="ARBA" id="ARBA00022723"/>
    </source>
</evidence>
<feature type="domain" description="Metallo-beta-lactamase" evidence="6">
    <location>
        <begin position="53"/>
        <end position="209"/>
    </location>
</feature>
<dbReference type="GO" id="GO:0044550">
    <property type="term" value="P:secondary metabolite biosynthetic process"/>
    <property type="evidence" value="ECO:0007669"/>
    <property type="project" value="UniProtKB-ARBA"/>
</dbReference>
<dbReference type="OrthoDB" id="17458at2759"/>
<dbReference type="PANTHER" id="PTHR23131:SF0">
    <property type="entry name" value="ENDORIBONUCLEASE LACTB2"/>
    <property type="match status" value="1"/>
</dbReference>
<dbReference type="SUPFAM" id="SSF56281">
    <property type="entry name" value="Metallo-hydrolase/oxidoreductase"/>
    <property type="match status" value="1"/>
</dbReference>
<evidence type="ECO:0000256" key="2">
    <source>
        <dbReference type="ARBA" id="ARBA00007749"/>
    </source>
</evidence>
<proteinExistence type="inferred from homology"/>
<dbReference type="HOGENOM" id="CLU_048478_1_0_1"/>
<evidence type="ECO:0000256" key="4">
    <source>
        <dbReference type="ARBA" id="ARBA00022801"/>
    </source>
</evidence>
<dbReference type="STRING" id="1388766.A0A017SPR5"/>
<organism evidence="7 8">
    <name type="scientific">Aspergillus ruber (strain CBS 135680)</name>
    <dbReference type="NCBI Taxonomy" id="1388766"/>
    <lineage>
        <taxon>Eukaryota</taxon>
        <taxon>Fungi</taxon>
        <taxon>Dikarya</taxon>
        <taxon>Ascomycota</taxon>
        <taxon>Pezizomycotina</taxon>
        <taxon>Eurotiomycetes</taxon>
        <taxon>Eurotiomycetidae</taxon>
        <taxon>Eurotiales</taxon>
        <taxon>Aspergillaceae</taxon>
        <taxon>Aspergillus</taxon>
        <taxon>Aspergillus subgen. Aspergillus</taxon>
    </lineage>
</organism>
<evidence type="ECO:0000259" key="6">
    <source>
        <dbReference type="SMART" id="SM00849"/>
    </source>
</evidence>
<evidence type="ECO:0000313" key="8">
    <source>
        <dbReference type="Proteomes" id="UP000019804"/>
    </source>
</evidence>
<dbReference type="GeneID" id="63700485"/>
<evidence type="ECO:0000313" key="7">
    <source>
        <dbReference type="EMBL" id="EYE98260.1"/>
    </source>
</evidence>
<evidence type="ECO:0000256" key="1">
    <source>
        <dbReference type="ARBA" id="ARBA00001947"/>
    </source>
</evidence>
<keyword evidence="8" id="KW-1185">Reference proteome</keyword>
<dbReference type="CDD" id="cd07722">
    <property type="entry name" value="LACTB2-like_MBL-fold"/>
    <property type="match status" value="1"/>
</dbReference>
<dbReference type="InterPro" id="IPR036866">
    <property type="entry name" value="RibonucZ/Hydroxyglut_hydro"/>
</dbReference>
<dbReference type="SMART" id="SM00849">
    <property type="entry name" value="Lactamase_B"/>
    <property type="match status" value="1"/>
</dbReference>